<accession>A0A4S4M8C7</accession>
<protein>
    <recommendedName>
        <fullName evidence="4">FAM192A/Fyv6 N-terminal domain-containing protein</fullName>
    </recommendedName>
</protein>
<dbReference type="InterPro" id="IPR039845">
    <property type="entry name" value="FAM192A"/>
</dbReference>
<feature type="compositionally biased region" description="Pro residues" evidence="3">
    <location>
        <begin position="148"/>
        <end position="157"/>
    </location>
</feature>
<proteinExistence type="predicted"/>
<feature type="compositionally biased region" description="Polar residues" evidence="3">
    <location>
        <begin position="8"/>
        <end position="25"/>
    </location>
</feature>
<feature type="compositionally biased region" description="Basic and acidic residues" evidence="3">
    <location>
        <begin position="214"/>
        <end position="234"/>
    </location>
</feature>
<keyword evidence="2" id="KW-0539">Nucleus</keyword>
<feature type="region of interest" description="Disordered" evidence="3">
    <location>
        <begin position="1"/>
        <end position="68"/>
    </location>
</feature>
<dbReference type="EMBL" id="SGPL01000013">
    <property type="protein sequence ID" value="THH20838.1"/>
    <property type="molecule type" value="Genomic_DNA"/>
</dbReference>
<dbReference type="Pfam" id="PF10187">
    <property type="entry name" value="FAM192A_Fyv6_N"/>
    <property type="match status" value="2"/>
</dbReference>
<feature type="region of interest" description="Disordered" evidence="3">
    <location>
        <begin position="111"/>
        <end position="234"/>
    </location>
</feature>
<dbReference type="InterPro" id="IPR019331">
    <property type="entry name" value="FAM192A/Fyv6_N"/>
</dbReference>
<feature type="domain" description="FAM192A/Fyv6 N-terminal" evidence="4">
    <location>
        <begin position="19"/>
        <end position="63"/>
    </location>
</feature>
<feature type="domain" description="FAM192A/Fyv6 N-terminal" evidence="4">
    <location>
        <begin position="80"/>
        <end position="134"/>
    </location>
</feature>
<dbReference type="OrthoDB" id="75720at2759"/>
<keyword evidence="6" id="KW-1185">Reference proteome</keyword>
<sequence length="234" mass="25756">MADDSDIPSISSGAVGSRFVSQSDLDTARARRDEQWKAAYARLGQEPPPQPQEDSYDGRSLAEPQPSRFGTLISLTHVLQAAKQEEWEEKTKLANQFRALEEDEIMFLDSVRERQEEEERQRKEHDGEELKGFREAVASRVIVRSPPTISPANPPPKISSAPTTAPAKKDSKKSLKGVLVKKKPKPPAAALDTKTSPPNGKPETPTTTGAGAKRKGDDPPDTKRRKFSKSESDS</sequence>
<dbReference type="GO" id="GO:0005634">
    <property type="term" value="C:nucleus"/>
    <property type="evidence" value="ECO:0007669"/>
    <property type="project" value="UniProtKB-SubCell"/>
</dbReference>
<comment type="subcellular location">
    <subcellularLocation>
        <location evidence="1">Nucleus</location>
    </subcellularLocation>
</comment>
<evidence type="ECO:0000259" key="4">
    <source>
        <dbReference type="Pfam" id="PF10187"/>
    </source>
</evidence>
<feature type="compositionally biased region" description="Basic residues" evidence="3">
    <location>
        <begin position="174"/>
        <end position="185"/>
    </location>
</feature>
<feature type="compositionally biased region" description="Basic and acidic residues" evidence="3">
    <location>
        <begin position="111"/>
        <end position="134"/>
    </location>
</feature>
<evidence type="ECO:0000313" key="5">
    <source>
        <dbReference type="EMBL" id="THH20838.1"/>
    </source>
</evidence>
<organism evidence="5 6">
    <name type="scientific">Bondarzewia mesenterica</name>
    <dbReference type="NCBI Taxonomy" id="1095465"/>
    <lineage>
        <taxon>Eukaryota</taxon>
        <taxon>Fungi</taxon>
        <taxon>Dikarya</taxon>
        <taxon>Basidiomycota</taxon>
        <taxon>Agaricomycotina</taxon>
        <taxon>Agaricomycetes</taxon>
        <taxon>Russulales</taxon>
        <taxon>Bondarzewiaceae</taxon>
        <taxon>Bondarzewia</taxon>
    </lineage>
</organism>
<gene>
    <name evidence="5" type="ORF">EW146_g592</name>
</gene>
<evidence type="ECO:0000256" key="2">
    <source>
        <dbReference type="ARBA" id="ARBA00023242"/>
    </source>
</evidence>
<dbReference type="PANTHER" id="PTHR13495">
    <property type="entry name" value="NEFA-INTERACTING NUCLEAR PROTEIN NIP30"/>
    <property type="match status" value="1"/>
</dbReference>
<dbReference type="AlphaFoldDB" id="A0A4S4M8C7"/>
<name>A0A4S4M8C7_9AGAM</name>
<feature type="compositionally biased region" description="Basic and acidic residues" evidence="3">
    <location>
        <begin position="26"/>
        <end position="36"/>
    </location>
</feature>
<evidence type="ECO:0000256" key="1">
    <source>
        <dbReference type="ARBA" id="ARBA00004123"/>
    </source>
</evidence>
<evidence type="ECO:0000313" key="6">
    <source>
        <dbReference type="Proteomes" id="UP000310158"/>
    </source>
</evidence>
<comment type="caution">
    <text evidence="5">The sequence shown here is derived from an EMBL/GenBank/DDBJ whole genome shotgun (WGS) entry which is preliminary data.</text>
</comment>
<dbReference type="Proteomes" id="UP000310158">
    <property type="component" value="Unassembled WGS sequence"/>
</dbReference>
<evidence type="ECO:0000256" key="3">
    <source>
        <dbReference type="SAM" id="MobiDB-lite"/>
    </source>
</evidence>
<reference evidence="5 6" key="1">
    <citation type="submission" date="2019-02" db="EMBL/GenBank/DDBJ databases">
        <title>Genome sequencing of the rare red list fungi Bondarzewia mesenterica.</title>
        <authorList>
            <person name="Buettner E."/>
            <person name="Kellner H."/>
        </authorList>
    </citation>
    <scope>NUCLEOTIDE SEQUENCE [LARGE SCALE GENOMIC DNA]</scope>
    <source>
        <strain evidence="5 6">DSM 108281</strain>
    </source>
</reference>
<dbReference type="PANTHER" id="PTHR13495:SF0">
    <property type="entry name" value="PSME3-INTERACTING PROTEIN"/>
    <property type="match status" value="1"/>
</dbReference>